<evidence type="ECO:0000313" key="3">
    <source>
        <dbReference type="RefSeq" id="XP_041630990.1"/>
    </source>
</evidence>
<feature type="region of interest" description="Disordered" evidence="1">
    <location>
        <begin position="36"/>
        <end position="122"/>
    </location>
</feature>
<sequence>MASNPYKQKVVSQEELDAAKTILALGMTSPATQLYKEASSSKALPGDKENAGNSPDSEDPNWFLEVDKSEDDRNPVAGAPPGPNALSPAQDNNFKMHNLRSKRMARAAQPYSIPNRPAEGFN</sequence>
<accession>A0ABM3C587</accession>
<proteinExistence type="predicted"/>
<reference evidence="3" key="1">
    <citation type="submission" date="2025-08" db="UniProtKB">
        <authorList>
            <consortium name="RefSeq"/>
        </authorList>
    </citation>
    <scope>IDENTIFICATION</scope>
    <source>
        <strain evidence="3">14028-0561.14</strain>
        <tissue evidence="3">Whole fly</tissue>
    </source>
</reference>
<evidence type="ECO:0000256" key="1">
    <source>
        <dbReference type="SAM" id="MobiDB-lite"/>
    </source>
</evidence>
<keyword evidence="2" id="KW-1185">Reference proteome</keyword>
<dbReference type="RefSeq" id="XP_041630990.1">
    <property type="nucleotide sequence ID" value="XM_041775056.2"/>
</dbReference>
<gene>
    <name evidence="3" type="primary">LOC121502141</name>
</gene>
<protein>
    <submittedName>
        <fullName evidence="3">Uncharacterized protein</fullName>
    </submittedName>
</protein>
<dbReference type="GeneID" id="121502141"/>
<name>A0ABM3C587_DROKI</name>
<dbReference type="Proteomes" id="UP001652661">
    <property type="component" value="Chromosome X"/>
</dbReference>
<feature type="compositionally biased region" description="Basic and acidic residues" evidence="1">
    <location>
        <begin position="65"/>
        <end position="74"/>
    </location>
</feature>
<evidence type="ECO:0000313" key="2">
    <source>
        <dbReference type="Proteomes" id="UP001652661"/>
    </source>
</evidence>
<organism evidence="2 3">
    <name type="scientific">Drosophila kikkawai</name>
    <name type="common">Fruit fly</name>
    <dbReference type="NCBI Taxonomy" id="30033"/>
    <lineage>
        <taxon>Eukaryota</taxon>
        <taxon>Metazoa</taxon>
        <taxon>Ecdysozoa</taxon>
        <taxon>Arthropoda</taxon>
        <taxon>Hexapoda</taxon>
        <taxon>Insecta</taxon>
        <taxon>Pterygota</taxon>
        <taxon>Neoptera</taxon>
        <taxon>Endopterygota</taxon>
        <taxon>Diptera</taxon>
        <taxon>Brachycera</taxon>
        <taxon>Muscomorpha</taxon>
        <taxon>Ephydroidea</taxon>
        <taxon>Drosophilidae</taxon>
        <taxon>Drosophila</taxon>
        <taxon>Sophophora</taxon>
    </lineage>
</organism>